<comment type="subunit">
    <text evidence="4 13">Homodimer.</text>
</comment>
<dbReference type="EMBL" id="JBAMIC010000013">
    <property type="protein sequence ID" value="KAK7097343.1"/>
    <property type="molecule type" value="Genomic_DNA"/>
</dbReference>
<keyword evidence="11" id="KW-0458">Lysosome</keyword>
<keyword evidence="8" id="KW-0443">Lipid metabolism</keyword>
<comment type="subcellular location">
    <subcellularLocation>
        <location evidence="2">Lysosome</location>
    </subcellularLocation>
</comment>
<organism evidence="16 17">
    <name type="scientific">Littorina saxatilis</name>
    <dbReference type="NCBI Taxonomy" id="31220"/>
    <lineage>
        <taxon>Eukaryota</taxon>
        <taxon>Metazoa</taxon>
        <taxon>Spiralia</taxon>
        <taxon>Lophotrochozoa</taxon>
        <taxon>Mollusca</taxon>
        <taxon>Gastropoda</taxon>
        <taxon>Caenogastropoda</taxon>
        <taxon>Littorinimorpha</taxon>
        <taxon>Littorinoidea</taxon>
        <taxon>Littorinidae</taxon>
        <taxon>Littorina</taxon>
    </lineage>
</organism>
<evidence type="ECO:0000256" key="12">
    <source>
        <dbReference type="ARBA" id="ARBA00023295"/>
    </source>
</evidence>
<feature type="chain" id="PRO_5042969791" description="Alpha-galactosidase" evidence="14">
    <location>
        <begin position="22"/>
        <end position="408"/>
    </location>
</feature>
<dbReference type="CDD" id="cd14792">
    <property type="entry name" value="GH27"/>
    <property type="match status" value="1"/>
</dbReference>
<dbReference type="InterPro" id="IPR000111">
    <property type="entry name" value="Glyco_hydro_27/36_CS"/>
</dbReference>
<dbReference type="InterPro" id="IPR013780">
    <property type="entry name" value="Glyco_hydro_b"/>
</dbReference>
<sequence length="408" mass="45369">MANIAAVWLLTISLVAWHCSCLDNGLALTPPMGWLSWVRYRCVTDCKTYPKDCISEKLYMEMADHLVSDGYRDAGYVYVNIDDCWSALERDKDGTLQADPERFPSGIKFLADYMHKRGLKLGIYGDMGTKTCGGYPGSKFFMESDAMSFAEWGVDSFKMDGCFSTATEFPISYPIMGQWLNRTGRPILYSCSWPVYMSHLHPSANYTQIAEVCNIWRNSRDIEDSWAIVQDIMSFFGKNAVNLSAIAHPGAFNDPDQIIVGNYGLSYDQERVQMAIWAILAGPLLMSNDLRNIREESRELLLNKNIIAINQDPLGIPGTQLLAGDMQVWMRPISPKGSFALAFLNFLINGGGPKQVETKLTELGLTGAGSYNITEGFTGKFIGLFKPSSTLTVRVNPSGVFLVVARPV</sequence>
<dbReference type="InterPro" id="IPR041233">
    <property type="entry name" value="Melibiase_C"/>
</dbReference>
<dbReference type="PROSITE" id="PS00512">
    <property type="entry name" value="ALPHA_GALACTOSIDASE"/>
    <property type="match status" value="1"/>
</dbReference>
<dbReference type="SUPFAM" id="SSF51011">
    <property type="entry name" value="Glycosyl hydrolase domain"/>
    <property type="match status" value="1"/>
</dbReference>
<dbReference type="InterPro" id="IPR002241">
    <property type="entry name" value="Glyco_hydro_27"/>
</dbReference>
<dbReference type="PANTHER" id="PTHR11452:SF83">
    <property type="entry name" value="ALPHA-GALACTOSIDASE"/>
    <property type="match status" value="1"/>
</dbReference>
<keyword evidence="17" id="KW-1185">Reference proteome</keyword>
<evidence type="ECO:0000256" key="4">
    <source>
        <dbReference type="ARBA" id="ARBA00011738"/>
    </source>
</evidence>
<reference evidence="16 17" key="1">
    <citation type="submission" date="2024-02" db="EMBL/GenBank/DDBJ databases">
        <title>Chromosome-scale genome assembly of the rough periwinkle Littorina saxatilis.</title>
        <authorList>
            <person name="De Jode A."/>
            <person name="Faria R."/>
            <person name="Formenti G."/>
            <person name="Sims Y."/>
            <person name="Smith T.P."/>
            <person name="Tracey A."/>
            <person name="Wood J.M.D."/>
            <person name="Zagrodzka Z.B."/>
            <person name="Johannesson K."/>
            <person name="Butlin R.K."/>
            <person name="Leder E.H."/>
        </authorList>
    </citation>
    <scope>NUCLEOTIDE SEQUENCE [LARGE SCALE GENOMIC DNA]</scope>
    <source>
        <strain evidence="16">Snail1</strain>
        <tissue evidence="16">Muscle</tissue>
    </source>
</reference>
<keyword evidence="6 14" id="KW-0732">Signal</keyword>
<keyword evidence="9 13" id="KW-1015">Disulfide bond</keyword>
<dbReference type="FunFam" id="3.20.20.70:FF:000070">
    <property type="entry name" value="Alpha-galactosidase"/>
    <property type="match status" value="1"/>
</dbReference>
<dbReference type="GO" id="GO:0004557">
    <property type="term" value="F:alpha-galactosidase activity"/>
    <property type="evidence" value="ECO:0007669"/>
    <property type="project" value="UniProtKB-EC"/>
</dbReference>
<evidence type="ECO:0000256" key="1">
    <source>
        <dbReference type="ARBA" id="ARBA00001255"/>
    </source>
</evidence>
<evidence type="ECO:0000256" key="9">
    <source>
        <dbReference type="ARBA" id="ARBA00023157"/>
    </source>
</evidence>
<evidence type="ECO:0000313" key="17">
    <source>
        <dbReference type="Proteomes" id="UP001374579"/>
    </source>
</evidence>
<accession>A0AAN9B1G3</accession>
<evidence type="ECO:0000313" key="16">
    <source>
        <dbReference type="EMBL" id="KAK7097343.1"/>
    </source>
</evidence>
<dbReference type="GO" id="GO:0019377">
    <property type="term" value="P:glycolipid catabolic process"/>
    <property type="evidence" value="ECO:0007669"/>
    <property type="project" value="UniProtKB-ARBA"/>
</dbReference>
<dbReference type="GO" id="GO:0016139">
    <property type="term" value="P:glycoside catabolic process"/>
    <property type="evidence" value="ECO:0007669"/>
    <property type="project" value="TreeGrafter"/>
</dbReference>
<evidence type="ECO:0000256" key="2">
    <source>
        <dbReference type="ARBA" id="ARBA00004371"/>
    </source>
</evidence>
<evidence type="ECO:0000256" key="10">
    <source>
        <dbReference type="ARBA" id="ARBA00023180"/>
    </source>
</evidence>
<dbReference type="EC" id="3.2.1.-" evidence="13"/>
<keyword evidence="10" id="KW-0325">Glycoprotein</keyword>
<dbReference type="AlphaFoldDB" id="A0AAN9B1G3"/>
<dbReference type="PANTHER" id="PTHR11452">
    <property type="entry name" value="ALPHA-GALACTOSIDASE/ALPHA-N-ACETYLGALACTOSAMINIDASE"/>
    <property type="match status" value="1"/>
</dbReference>
<protein>
    <recommendedName>
        <fullName evidence="5 13">Alpha-galactosidase</fullName>
        <ecNumber evidence="13">3.2.1.-</ecNumber>
    </recommendedName>
</protein>
<feature type="domain" description="Alpha galactosidase C-terminal" evidence="15">
    <location>
        <begin position="324"/>
        <end position="403"/>
    </location>
</feature>
<comment type="similarity">
    <text evidence="3 13">Belongs to the glycosyl hydrolase 27 family.</text>
</comment>
<comment type="catalytic activity">
    <reaction evidence="1">
        <text>Hydrolysis of terminal, non-reducing alpha-D-galactose residues in alpha-D-galactosides, including galactose oligosaccharides, galactomannans and galactolipids.</text>
        <dbReference type="EC" id="3.2.1.22"/>
    </reaction>
</comment>
<dbReference type="InterPro" id="IPR017853">
    <property type="entry name" value="GH"/>
</dbReference>
<evidence type="ECO:0000259" key="15">
    <source>
        <dbReference type="Pfam" id="PF17801"/>
    </source>
</evidence>
<gene>
    <name evidence="16" type="ORF">V1264_004335</name>
</gene>
<proteinExistence type="inferred from homology"/>
<feature type="signal peptide" evidence="14">
    <location>
        <begin position="1"/>
        <end position="21"/>
    </location>
</feature>
<evidence type="ECO:0000256" key="6">
    <source>
        <dbReference type="ARBA" id="ARBA00022729"/>
    </source>
</evidence>
<dbReference type="Gene3D" id="2.60.40.1180">
    <property type="entry name" value="Golgi alpha-mannosidase II"/>
    <property type="match status" value="1"/>
</dbReference>
<evidence type="ECO:0000256" key="8">
    <source>
        <dbReference type="ARBA" id="ARBA00023098"/>
    </source>
</evidence>
<dbReference type="Pfam" id="PF17801">
    <property type="entry name" value="Melibiase_C"/>
    <property type="match status" value="1"/>
</dbReference>
<dbReference type="InterPro" id="IPR013785">
    <property type="entry name" value="Aldolase_TIM"/>
</dbReference>
<dbReference type="GO" id="GO:0016020">
    <property type="term" value="C:membrane"/>
    <property type="evidence" value="ECO:0007669"/>
    <property type="project" value="GOC"/>
</dbReference>
<dbReference type="SUPFAM" id="SSF51445">
    <property type="entry name" value="(Trans)glycosidases"/>
    <property type="match status" value="1"/>
</dbReference>
<keyword evidence="12 13" id="KW-0326">Glycosidase</keyword>
<comment type="caution">
    <text evidence="16">The sequence shown here is derived from an EMBL/GenBank/DDBJ whole genome shotgun (WGS) entry which is preliminary data.</text>
</comment>
<evidence type="ECO:0000256" key="14">
    <source>
        <dbReference type="SAM" id="SignalP"/>
    </source>
</evidence>
<dbReference type="GO" id="GO:0005764">
    <property type="term" value="C:lysosome"/>
    <property type="evidence" value="ECO:0007669"/>
    <property type="project" value="UniProtKB-SubCell"/>
</dbReference>
<dbReference type="Proteomes" id="UP001374579">
    <property type="component" value="Unassembled WGS sequence"/>
</dbReference>
<dbReference type="GO" id="GO:0009311">
    <property type="term" value="P:oligosaccharide metabolic process"/>
    <property type="evidence" value="ECO:0007669"/>
    <property type="project" value="TreeGrafter"/>
</dbReference>
<dbReference type="Pfam" id="PF16499">
    <property type="entry name" value="Melibiase_2"/>
    <property type="match status" value="1"/>
</dbReference>
<dbReference type="Gene3D" id="3.20.20.70">
    <property type="entry name" value="Aldolase class I"/>
    <property type="match status" value="1"/>
</dbReference>
<evidence type="ECO:0000256" key="11">
    <source>
        <dbReference type="ARBA" id="ARBA00023228"/>
    </source>
</evidence>
<evidence type="ECO:0000256" key="7">
    <source>
        <dbReference type="ARBA" id="ARBA00022801"/>
    </source>
</evidence>
<evidence type="ECO:0000256" key="13">
    <source>
        <dbReference type="RuleBase" id="RU361168"/>
    </source>
</evidence>
<evidence type="ECO:0000256" key="3">
    <source>
        <dbReference type="ARBA" id="ARBA00009743"/>
    </source>
</evidence>
<keyword evidence="7 13" id="KW-0378">Hydrolase</keyword>
<evidence type="ECO:0000256" key="5">
    <source>
        <dbReference type="ARBA" id="ARBA00012755"/>
    </source>
</evidence>
<dbReference type="PRINTS" id="PR00740">
    <property type="entry name" value="GLHYDRLASE27"/>
</dbReference>
<name>A0AAN9B1G3_9CAEN</name>